<keyword evidence="2" id="KW-0238">DNA-binding</keyword>
<reference evidence="4 5" key="1">
    <citation type="submission" date="2014-04" db="EMBL/GenBank/DDBJ databases">
        <title>Characterization and application of a salt tolerant electro-active bacterium.</title>
        <authorList>
            <person name="Yang L."/>
            <person name="Wei S."/>
            <person name="Tay Q.X.M."/>
        </authorList>
    </citation>
    <scope>NUCLEOTIDE SEQUENCE [LARGE SCALE GENOMIC DNA]</scope>
    <source>
        <strain evidence="4 5">LY1</strain>
    </source>
</reference>
<dbReference type="eggNOG" id="COG1510">
    <property type="taxonomic scope" value="Bacteria"/>
</dbReference>
<keyword evidence="3" id="KW-0804">Transcription</keyword>
<evidence type="ECO:0000256" key="3">
    <source>
        <dbReference type="ARBA" id="ARBA00023163"/>
    </source>
</evidence>
<name>A0A074KW07_9BACT</name>
<protein>
    <recommendedName>
        <fullName evidence="6">HTH marR-type domain-containing protein</fullName>
    </recommendedName>
</protein>
<dbReference type="STRING" id="1048983.EL17_08350"/>
<evidence type="ECO:0000256" key="2">
    <source>
        <dbReference type="ARBA" id="ARBA00023125"/>
    </source>
</evidence>
<dbReference type="EMBL" id="JMIH01000016">
    <property type="protein sequence ID" value="KEO74141.1"/>
    <property type="molecule type" value="Genomic_DNA"/>
</dbReference>
<evidence type="ECO:0000313" key="4">
    <source>
        <dbReference type="EMBL" id="KEO74141.1"/>
    </source>
</evidence>
<dbReference type="SUPFAM" id="SSF46785">
    <property type="entry name" value="Winged helix' DNA-binding domain"/>
    <property type="match status" value="1"/>
</dbReference>
<dbReference type="Gene3D" id="1.10.287.160">
    <property type="entry name" value="HR1 repeat"/>
    <property type="match status" value="1"/>
</dbReference>
<dbReference type="GO" id="GO:0003677">
    <property type="term" value="F:DNA binding"/>
    <property type="evidence" value="ECO:0007669"/>
    <property type="project" value="UniProtKB-KW"/>
</dbReference>
<evidence type="ECO:0008006" key="6">
    <source>
        <dbReference type="Google" id="ProtNLM"/>
    </source>
</evidence>
<dbReference type="PANTHER" id="PTHR38465">
    <property type="entry name" value="HTH-TYPE TRANSCRIPTIONAL REGULATOR MJ1563-RELATED"/>
    <property type="match status" value="1"/>
</dbReference>
<gene>
    <name evidence="4" type="ORF">EL17_08350</name>
</gene>
<sequence length="158" mass="18416">MQLTDKQREIIEIIGVFQEQNGLQPALGRILGLLMVADLAEATFDEIVENLSLSKSAVSSALTLLQTQNKIEYTTKPGERKRYFRLKRSNWEKELKKGINSGLQFSEILDKVLAIRNDQNPDFNRHLENIRDFMTFLQKEIPILIDKYLEQQKNDHRK</sequence>
<dbReference type="InterPro" id="IPR036390">
    <property type="entry name" value="WH_DNA-bd_sf"/>
</dbReference>
<organism evidence="4 5">
    <name type="scientific">Anditalea andensis</name>
    <dbReference type="NCBI Taxonomy" id="1048983"/>
    <lineage>
        <taxon>Bacteria</taxon>
        <taxon>Pseudomonadati</taxon>
        <taxon>Bacteroidota</taxon>
        <taxon>Cytophagia</taxon>
        <taxon>Cytophagales</taxon>
        <taxon>Cytophagaceae</taxon>
        <taxon>Anditalea</taxon>
    </lineage>
</organism>
<keyword evidence="1" id="KW-0805">Transcription regulation</keyword>
<evidence type="ECO:0000313" key="5">
    <source>
        <dbReference type="Proteomes" id="UP000027821"/>
    </source>
</evidence>
<keyword evidence="5" id="KW-1185">Reference proteome</keyword>
<comment type="caution">
    <text evidence="4">The sequence shown here is derived from an EMBL/GenBank/DDBJ whole genome shotgun (WGS) entry which is preliminary data.</text>
</comment>
<dbReference type="Gene3D" id="1.10.10.10">
    <property type="entry name" value="Winged helix-like DNA-binding domain superfamily/Winged helix DNA-binding domain"/>
    <property type="match status" value="1"/>
</dbReference>
<evidence type="ECO:0000256" key="1">
    <source>
        <dbReference type="ARBA" id="ARBA00023015"/>
    </source>
</evidence>
<dbReference type="RefSeq" id="WP_035072969.1">
    <property type="nucleotide sequence ID" value="NZ_JMIH01000016.1"/>
</dbReference>
<dbReference type="InterPro" id="IPR052362">
    <property type="entry name" value="HTH-GbsR_regulator"/>
</dbReference>
<accession>A0A074KW07</accession>
<proteinExistence type="predicted"/>
<dbReference type="PANTHER" id="PTHR38465:SF1">
    <property type="entry name" value="HTH-TYPE TRANSCRIPTIONAL REGULATOR MJ1563-RELATED"/>
    <property type="match status" value="1"/>
</dbReference>
<dbReference type="AlphaFoldDB" id="A0A074KW07"/>
<dbReference type="InterPro" id="IPR036388">
    <property type="entry name" value="WH-like_DNA-bd_sf"/>
</dbReference>
<dbReference type="OrthoDB" id="1807857at2"/>
<dbReference type="Proteomes" id="UP000027821">
    <property type="component" value="Unassembled WGS sequence"/>
</dbReference>